<dbReference type="AlphaFoldDB" id="A0A926D2F7"/>
<comment type="caution">
    <text evidence="6">Lacks conserved residue(s) required for the propagation of feature annotation.</text>
</comment>
<dbReference type="GO" id="GO:0003951">
    <property type="term" value="F:NAD+ kinase activity"/>
    <property type="evidence" value="ECO:0007669"/>
    <property type="project" value="UniProtKB-UniRule"/>
</dbReference>
<accession>A0A926D2F7</accession>
<dbReference type="GO" id="GO:0006741">
    <property type="term" value="P:NADP+ biosynthetic process"/>
    <property type="evidence" value="ECO:0007669"/>
    <property type="project" value="UniProtKB-UniRule"/>
</dbReference>
<dbReference type="PANTHER" id="PTHR20275">
    <property type="entry name" value="NAD KINASE"/>
    <property type="match status" value="1"/>
</dbReference>
<dbReference type="GO" id="GO:0005737">
    <property type="term" value="C:cytoplasm"/>
    <property type="evidence" value="ECO:0007669"/>
    <property type="project" value="UniProtKB-SubCell"/>
</dbReference>
<dbReference type="InterPro" id="IPR016064">
    <property type="entry name" value="NAD/diacylglycerol_kinase_sf"/>
</dbReference>
<dbReference type="PANTHER" id="PTHR20275:SF0">
    <property type="entry name" value="NAD KINASE"/>
    <property type="match status" value="1"/>
</dbReference>
<dbReference type="EMBL" id="JACRSR010000001">
    <property type="protein sequence ID" value="MBC8531175.1"/>
    <property type="molecule type" value="Genomic_DNA"/>
</dbReference>
<evidence type="ECO:0000313" key="8">
    <source>
        <dbReference type="Proteomes" id="UP000623172"/>
    </source>
</evidence>
<evidence type="ECO:0000256" key="5">
    <source>
        <dbReference type="ARBA" id="ARBA00047925"/>
    </source>
</evidence>
<comment type="caution">
    <text evidence="7">The sequence shown here is derived from an EMBL/GenBank/DDBJ whole genome shotgun (WGS) entry which is preliminary data.</text>
</comment>
<dbReference type="GO" id="GO:0051287">
    <property type="term" value="F:NAD binding"/>
    <property type="evidence" value="ECO:0007669"/>
    <property type="project" value="UniProtKB-ARBA"/>
</dbReference>
<dbReference type="InterPro" id="IPR002504">
    <property type="entry name" value="NADK"/>
</dbReference>
<keyword evidence="1 6" id="KW-0808">Transferase</keyword>
<dbReference type="Gene3D" id="3.40.50.10330">
    <property type="entry name" value="Probable inorganic polyphosphate/atp-NAD kinase, domain 1"/>
    <property type="match status" value="1"/>
</dbReference>
<evidence type="ECO:0000313" key="7">
    <source>
        <dbReference type="EMBL" id="MBC8531175.1"/>
    </source>
</evidence>
<dbReference type="Pfam" id="PF01513">
    <property type="entry name" value="NAD_kinase"/>
    <property type="match status" value="1"/>
</dbReference>
<dbReference type="GO" id="GO:0019674">
    <property type="term" value="P:NAD+ metabolic process"/>
    <property type="evidence" value="ECO:0007669"/>
    <property type="project" value="InterPro"/>
</dbReference>
<feature type="binding site" evidence="6">
    <location>
        <position position="244"/>
    </location>
    <ligand>
        <name>NAD(+)</name>
        <dbReference type="ChEBI" id="CHEBI:57540"/>
    </ligand>
</feature>
<evidence type="ECO:0000256" key="1">
    <source>
        <dbReference type="ARBA" id="ARBA00022679"/>
    </source>
</evidence>
<comment type="cofactor">
    <cofactor evidence="6">
        <name>a divalent metal cation</name>
        <dbReference type="ChEBI" id="CHEBI:60240"/>
    </cofactor>
</comment>
<comment type="catalytic activity">
    <reaction evidence="5 6">
        <text>NAD(+) + ATP = ADP + NADP(+) + H(+)</text>
        <dbReference type="Rhea" id="RHEA:18629"/>
        <dbReference type="ChEBI" id="CHEBI:15378"/>
        <dbReference type="ChEBI" id="CHEBI:30616"/>
        <dbReference type="ChEBI" id="CHEBI:57540"/>
        <dbReference type="ChEBI" id="CHEBI:58349"/>
        <dbReference type="ChEBI" id="CHEBI:456216"/>
        <dbReference type="EC" id="2.7.1.23"/>
    </reaction>
</comment>
<dbReference type="RefSeq" id="WP_249315299.1">
    <property type="nucleotide sequence ID" value="NZ_JACRSR010000001.1"/>
</dbReference>
<evidence type="ECO:0000256" key="3">
    <source>
        <dbReference type="ARBA" id="ARBA00022857"/>
    </source>
</evidence>
<name>A0A926D2F7_9FIRM</name>
<reference evidence="7" key="1">
    <citation type="submission" date="2020-08" db="EMBL/GenBank/DDBJ databases">
        <title>Genome public.</title>
        <authorList>
            <person name="Liu C."/>
            <person name="Sun Q."/>
        </authorList>
    </citation>
    <scope>NUCLEOTIDE SEQUENCE</scope>
    <source>
        <strain evidence="7">NSJ-53</strain>
    </source>
</reference>
<keyword evidence="6" id="KW-0067">ATP-binding</keyword>
<comment type="function">
    <text evidence="6">Involved in the regulation of the intracellular balance of NAD and NADP, and is a key enzyme in the biosynthesis of NADP. Catalyzes specifically the phosphorylation on 2'-hydroxyl of the adenosine moiety of NAD to yield NADP.</text>
</comment>
<proteinExistence type="inferred from homology"/>
<keyword evidence="4 6" id="KW-0520">NAD</keyword>
<feature type="active site" description="Proton acceptor" evidence="6">
    <location>
        <position position="68"/>
    </location>
</feature>
<keyword evidence="6" id="KW-0963">Cytoplasm</keyword>
<evidence type="ECO:0000256" key="4">
    <source>
        <dbReference type="ARBA" id="ARBA00023027"/>
    </source>
</evidence>
<keyword evidence="8" id="KW-1185">Reference proteome</keyword>
<dbReference type="EC" id="2.7.1.23" evidence="6"/>
<evidence type="ECO:0000256" key="6">
    <source>
        <dbReference type="HAMAP-Rule" id="MF_00361"/>
    </source>
</evidence>
<sequence>MPTIGIFVNLQKDRYLDVTRQLVDELTHQQADFYLETSIAAALQIPEFGMEEEELYRNCQVLMALGGDGTILGVARRAAPIGIPIAGINLGRMGFLTEIEIGDLKKVVRQILAGRYEVEHRMMLAAKVTGPNRPEPLEIQCAMNDLMVTRHSVNRMLRVVLEANNGLLDRFSGDGVVIASPTGSTGYSLSAGGPIVDPLLPCMVVTPICAHTLHSRSMVLSRDEEIRIRAARPEEAMLLMVDGQESYAIFPGDEIAVARSPYEALFLRLQARDFYSLVRNKLWEWSQ</sequence>
<feature type="binding site" evidence="6">
    <location>
        <position position="155"/>
    </location>
    <ligand>
        <name>NAD(+)</name>
        <dbReference type="ChEBI" id="CHEBI:57540"/>
    </ligand>
</feature>
<organism evidence="7 8">
    <name type="scientific">Gehongia tenuis</name>
    <dbReference type="NCBI Taxonomy" id="2763655"/>
    <lineage>
        <taxon>Bacteria</taxon>
        <taxon>Bacillati</taxon>
        <taxon>Bacillota</taxon>
        <taxon>Clostridia</taxon>
        <taxon>Christensenellales</taxon>
        <taxon>Christensenellaceae</taxon>
        <taxon>Gehongia</taxon>
    </lineage>
</organism>
<gene>
    <name evidence="6" type="primary">nadK</name>
    <name evidence="7" type="ORF">H8696_04850</name>
</gene>
<comment type="subcellular location">
    <subcellularLocation>
        <location evidence="6">Cytoplasm</location>
    </subcellularLocation>
</comment>
<dbReference type="HAMAP" id="MF_00361">
    <property type="entry name" value="NAD_kinase"/>
    <property type="match status" value="1"/>
</dbReference>
<keyword evidence="6" id="KW-0547">Nucleotide-binding</keyword>
<dbReference type="InterPro" id="IPR017438">
    <property type="entry name" value="ATP-NAD_kinase_N"/>
</dbReference>
<keyword evidence="2 6" id="KW-0418">Kinase</keyword>
<feature type="binding site" evidence="6">
    <location>
        <position position="174"/>
    </location>
    <ligand>
        <name>NAD(+)</name>
        <dbReference type="ChEBI" id="CHEBI:57540"/>
    </ligand>
</feature>
<feature type="binding site" evidence="6">
    <location>
        <begin position="144"/>
        <end position="145"/>
    </location>
    <ligand>
        <name>NAD(+)</name>
        <dbReference type="ChEBI" id="CHEBI:57540"/>
    </ligand>
</feature>
<feature type="binding site" evidence="6">
    <location>
        <begin position="185"/>
        <end position="190"/>
    </location>
    <ligand>
        <name>NAD(+)</name>
        <dbReference type="ChEBI" id="CHEBI:57540"/>
    </ligand>
</feature>
<keyword evidence="3 6" id="KW-0521">NADP</keyword>
<protein>
    <recommendedName>
        <fullName evidence="6">NAD kinase</fullName>
        <ecNumber evidence="6">2.7.1.23</ecNumber>
    </recommendedName>
    <alternativeName>
        <fullName evidence="6">ATP-dependent NAD kinase</fullName>
    </alternativeName>
</protein>
<dbReference type="Pfam" id="PF20143">
    <property type="entry name" value="NAD_kinase_C"/>
    <property type="match status" value="1"/>
</dbReference>
<dbReference type="SUPFAM" id="SSF111331">
    <property type="entry name" value="NAD kinase/diacylglycerol kinase-like"/>
    <property type="match status" value="1"/>
</dbReference>
<evidence type="ECO:0000256" key="2">
    <source>
        <dbReference type="ARBA" id="ARBA00022777"/>
    </source>
</evidence>
<dbReference type="InterPro" id="IPR017437">
    <property type="entry name" value="ATP-NAD_kinase_PpnK-typ_C"/>
</dbReference>
<dbReference type="GO" id="GO:0005524">
    <property type="term" value="F:ATP binding"/>
    <property type="evidence" value="ECO:0007669"/>
    <property type="project" value="UniProtKB-KW"/>
</dbReference>
<comment type="similarity">
    <text evidence="6">Belongs to the NAD kinase family.</text>
</comment>
<dbReference type="GO" id="GO:0046872">
    <property type="term" value="F:metal ion binding"/>
    <property type="evidence" value="ECO:0007669"/>
    <property type="project" value="UniProtKB-UniRule"/>
</dbReference>
<dbReference type="Proteomes" id="UP000623172">
    <property type="component" value="Unassembled WGS sequence"/>
</dbReference>
<feature type="binding site" evidence="6">
    <location>
        <begin position="68"/>
        <end position="69"/>
    </location>
    <ligand>
        <name>NAD(+)</name>
        <dbReference type="ChEBI" id="CHEBI:57540"/>
    </ligand>
</feature>
<dbReference type="Gene3D" id="2.60.200.30">
    <property type="entry name" value="Probable inorganic polyphosphate/atp-NAD kinase, domain 2"/>
    <property type="match status" value="1"/>
</dbReference>